<protein>
    <submittedName>
        <fullName evidence="1">Uncharacterized protein</fullName>
    </submittedName>
</protein>
<accession>A0A7T4FMI4</accession>
<evidence type="ECO:0000313" key="2">
    <source>
        <dbReference type="Proteomes" id="UP000595577"/>
    </source>
</evidence>
<dbReference type="AlphaFoldDB" id="A0A7T4FMI4"/>
<gene>
    <name evidence="1" type="ORF">I6H56_06590</name>
</gene>
<dbReference type="RefSeq" id="WP_187105798.1">
    <property type="nucleotide sequence ID" value="NZ_CP066022.1"/>
</dbReference>
<dbReference type="Proteomes" id="UP000595577">
    <property type="component" value="Chromosome"/>
</dbReference>
<proteinExistence type="predicted"/>
<name>A0A7T4FMI4_9FUSO</name>
<organism evidence="1 2">
    <name type="scientific">Fusobacterium canifelinum</name>
    <dbReference type="NCBI Taxonomy" id="285729"/>
    <lineage>
        <taxon>Bacteria</taxon>
        <taxon>Fusobacteriati</taxon>
        <taxon>Fusobacteriota</taxon>
        <taxon>Fusobacteriia</taxon>
        <taxon>Fusobacteriales</taxon>
        <taxon>Fusobacteriaceae</taxon>
        <taxon>Fusobacterium</taxon>
    </lineage>
</organism>
<sequence length="46" mass="5529">METNIEKNEKYILEEIKKHEGWCEVKIKNGYIIEANKRVPIKIVKK</sequence>
<evidence type="ECO:0000313" key="1">
    <source>
        <dbReference type="EMBL" id="QQB72989.1"/>
    </source>
</evidence>
<dbReference type="EMBL" id="CP066022">
    <property type="protein sequence ID" value="QQB72989.1"/>
    <property type="molecule type" value="Genomic_DNA"/>
</dbReference>
<reference evidence="1 2" key="1">
    <citation type="submission" date="2020-12" db="EMBL/GenBank/DDBJ databases">
        <title>FDA dAtabase for Regulatory Grade micrObial Sequences (FDA-ARGOS): Supporting development and validation of Infectious Disease Dx tests.</title>
        <authorList>
            <person name="Sproer C."/>
            <person name="Gronow S."/>
            <person name="Severitt S."/>
            <person name="Schroder I."/>
            <person name="Tallon L."/>
            <person name="Sadzewicz L."/>
            <person name="Zhao X."/>
            <person name="Boylan J."/>
            <person name="Ott S."/>
            <person name="Bowen H."/>
            <person name="Vavikolanu K."/>
            <person name="Mehta A."/>
            <person name="Aluvathingal J."/>
            <person name="Nadendla S."/>
            <person name="Lowell S."/>
            <person name="Myers T."/>
            <person name="Yan Y."/>
            <person name="Sichtig H."/>
        </authorList>
    </citation>
    <scope>NUCLEOTIDE SEQUENCE [LARGE SCALE GENOMIC DNA]</scope>
    <source>
        <strain evidence="1 2">FDAARGOS_999</strain>
    </source>
</reference>